<accession>A0AA39IKT8</accession>
<dbReference type="Proteomes" id="UP001175271">
    <property type="component" value="Unassembled WGS sequence"/>
</dbReference>
<dbReference type="SUPFAM" id="SSF48371">
    <property type="entry name" value="ARM repeat"/>
    <property type="match status" value="1"/>
</dbReference>
<dbReference type="Gene3D" id="1.25.10.10">
    <property type="entry name" value="Leucine-rich Repeat Variant"/>
    <property type="match status" value="1"/>
</dbReference>
<dbReference type="GO" id="GO:0005829">
    <property type="term" value="C:cytosol"/>
    <property type="evidence" value="ECO:0007669"/>
    <property type="project" value="TreeGrafter"/>
</dbReference>
<proteinExistence type="predicted"/>
<dbReference type="InterPro" id="IPR016024">
    <property type="entry name" value="ARM-type_fold"/>
</dbReference>
<keyword evidence="3" id="KW-1185">Reference proteome</keyword>
<comment type="caution">
    <text evidence="2">The sequence shown here is derived from an EMBL/GenBank/DDBJ whole genome shotgun (WGS) entry which is preliminary data.</text>
</comment>
<dbReference type="GO" id="GO:0009653">
    <property type="term" value="P:anatomical structure morphogenesis"/>
    <property type="evidence" value="ECO:0007669"/>
    <property type="project" value="TreeGrafter"/>
</dbReference>
<gene>
    <name evidence="2" type="ORF">QR680_009572</name>
</gene>
<sequence>MTTAPIRIRERSRWSGIRRGLRLGHGASDAAERRVASSPSPSVLRGRATSPALHASTSPIQSSDALPRALPALAPPAWVPAAAVTPRNDRGAPGRPPVAVRIDPLREVQSHYYRNLPSALLVAIHPRDLFKEFWFIPFLRAVDSCVIATHSFSIIETFQNRSGIRMEAKRRRLSKSADPVTPPRTSVPDGGSPKTTARSTRSATSMAKIVEALREELSSCELEKAQKSLGYLKKKLSSKISVSDFMRSEKSFPTLITVFHESFSKLNDTKAGDSYAAILRETISVIANCCHLSLESCLRLKPANAKVINSALRILESGTRTSWTLKACVLRLIANLCEHKETAMCVVEAPQLVDRIAMMVSAEDENTSKNALRIVRLLSSSFSRIQKDIFV</sequence>
<dbReference type="PANTHER" id="PTHR23312">
    <property type="entry name" value="ARMC5 ARMADILLO REPEAT-CONTAINING -RELATED"/>
    <property type="match status" value="1"/>
</dbReference>
<dbReference type="InterPro" id="IPR011989">
    <property type="entry name" value="ARM-like"/>
</dbReference>
<dbReference type="AlphaFoldDB" id="A0AA39IKT8"/>
<protein>
    <submittedName>
        <fullName evidence="2">Uncharacterized protein</fullName>
    </submittedName>
</protein>
<feature type="region of interest" description="Disordered" evidence="1">
    <location>
        <begin position="25"/>
        <end position="62"/>
    </location>
</feature>
<evidence type="ECO:0000313" key="3">
    <source>
        <dbReference type="Proteomes" id="UP001175271"/>
    </source>
</evidence>
<dbReference type="PANTHER" id="PTHR23312:SF8">
    <property type="entry name" value="ARMADILLO REPEAT-CONTAINING PROTEIN 5"/>
    <property type="match status" value="1"/>
</dbReference>
<organism evidence="2 3">
    <name type="scientific">Steinernema hermaphroditum</name>
    <dbReference type="NCBI Taxonomy" id="289476"/>
    <lineage>
        <taxon>Eukaryota</taxon>
        <taxon>Metazoa</taxon>
        <taxon>Ecdysozoa</taxon>
        <taxon>Nematoda</taxon>
        <taxon>Chromadorea</taxon>
        <taxon>Rhabditida</taxon>
        <taxon>Tylenchina</taxon>
        <taxon>Panagrolaimomorpha</taxon>
        <taxon>Strongyloidoidea</taxon>
        <taxon>Steinernematidae</taxon>
        <taxon>Steinernema</taxon>
    </lineage>
</organism>
<dbReference type="EMBL" id="JAUCMV010000001">
    <property type="protein sequence ID" value="KAK0426175.1"/>
    <property type="molecule type" value="Genomic_DNA"/>
</dbReference>
<evidence type="ECO:0000313" key="2">
    <source>
        <dbReference type="EMBL" id="KAK0426175.1"/>
    </source>
</evidence>
<evidence type="ECO:0000256" key="1">
    <source>
        <dbReference type="SAM" id="MobiDB-lite"/>
    </source>
</evidence>
<reference evidence="2" key="1">
    <citation type="submission" date="2023-06" db="EMBL/GenBank/DDBJ databases">
        <title>Genomic analysis of the entomopathogenic nematode Steinernema hermaphroditum.</title>
        <authorList>
            <person name="Schwarz E.M."/>
            <person name="Heppert J.K."/>
            <person name="Baniya A."/>
            <person name="Schwartz H.T."/>
            <person name="Tan C.-H."/>
            <person name="Antoshechkin I."/>
            <person name="Sternberg P.W."/>
            <person name="Goodrich-Blair H."/>
            <person name="Dillman A.R."/>
        </authorList>
    </citation>
    <scope>NUCLEOTIDE SEQUENCE</scope>
    <source>
        <strain evidence="2">PS9179</strain>
        <tissue evidence="2">Whole animal</tissue>
    </source>
</reference>
<name>A0AA39IKT8_9BILA</name>
<feature type="region of interest" description="Disordered" evidence="1">
    <location>
        <begin position="170"/>
        <end position="202"/>
    </location>
</feature>